<evidence type="ECO:0000313" key="3">
    <source>
        <dbReference type="Proteomes" id="UP000789595"/>
    </source>
</evidence>
<dbReference type="Proteomes" id="UP000789595">
    <property type="component" value="Unassembled WGS sequence"/>
</dbReference>
<evidence type="ECO:0000256" key="1">
    <source>
        <dbReference type="SAM" id="MobiDB-lite"/>
    </source>
</evidence>
<feature type="region of interest" description="Disordered" evidence="1">
    <location>
        <begin position="1"/>
        <end position="20"/>
    </location>
</feature>
<accession>A0A8J2SJL1</accession>
<evidence type="ECO:0000313" key="2">
    <source>
        <dbReference type="EMBL" id="CAH0367714.1"/>
    </source>
</evidence>
<comment type="caution">
    <text evidence="2">The sequence shown here is derived from an EMBL/GenBank/DDBJ whole genome shotgun (WGS) entry which is preliminary data.</text>
</comment>
<dbReference type="AlphaFoldDB" id="A0A8J2SJL1"/>
<gene>
    <name evidence="2" type="ORF">PECAL_2P07490</name>
</gene>
<protein>
    <submittedName>
        <fullName evidence="2">Uncharacterized protein</fullName>
    </submittedName>
</protein>
<name>A0A8J2SJL1_9STRA</name>
<organism evidence="2 3">
    <name type="scientific">Pelagomonas calceolata</name>
    <dbReference type="NCBI Taxonomy" id="35677"/>
    <lineage>
        <taxon>Eukaryota</taxon>
        <taxon>Sar</taxon>
        <taxon>Stramenopiles</taxon>
        <taxon>Ochrophyta</taxon>
        <taxon>Pelagophyceae</taxon>
        <taxon>Pelagomonadales</taxon>
        <taxon>Pelagomonadaceae</taxon>
        <taxon>Pelagomonas</taxon>
    </lineage>
</organism>
<proteinExistence type="predicted"/>
<reference evidence="2" key="1">
    <citation type="submission" date="2021-11" db="EMBL/GenBank/DDBJ databases">
        <authorList>
            <consortium name="Genoscope - CEA"/>
            <person name="William W."/>
        </authorList>
    </citation>
    <scope>NUCLEOTIDE SEQUENCE</scope>
</reference>
<sequence>MDRSAADIQDVAVEEGLEPPLPTEAGWHLLEEKRGTKRWRAFDAEMQKQLDSMAKSGRTVARFTGFAMSEMDGSGSSMSSTQHRDRYEVHFPSLMMKDLITKRSSRIYRAPGDAPYPILPPKPETPHNACCVIT</sequence>
<dbReference type="EMBL" id="CAKKNE010000002">
    <property type="protein sequence ID" value="CAH0367714.1"/>
    <property type="molecule type" value="Genomic_DNA"/>
</dbReference>
<keyword evidence="3" id="KW-1185">Reference proteome</keyword>